<keyword evidence="1 4" id="KW-0808">Transferase</keyword>
<dbReference type="PANTHER" id="PTHR11364:SF27">
    <property type="entry name" value="SULFURTRANSFERASE"/>
    <property type="match status" value="1"/>
</dbReference>
<dbReference type="InterPro" id="IPR045078">
    <property type="entry name" value="TST/MPST-like"/>
</dbReference>
<protein>
    <submittedName>
        <fullName evidence="4">3-mercaptopyruvate sulfurtransferase</fullName>
        <ecNumber evidence="4">2.8.1.2</ecNumber>
    </submittedName>
</protein>
<evidence type="ECO:0000313" key="4">
    <source>
        <dbReference type="EMBL" id="VTR42423.1"/>
    </source>
</evidence>
<dbReference type="CDD" id="cd01449">
    <property type="entry name" value="TST_Repeat_2"/>
    <property type="match status" value="1"/>
</dbReference>
<keyword evidence="2" id="KW-0677">Repeat</keyword>
<dbReference type="GO" id="GO:0016784">
    <property type="term" value="F:3-mercaptopyruvate sulfurtransferase activity"/>
    <property type="evidence" value="ECO:0007669"/>
    <property type="project" value="UniProtKB-EC"/>
</dbReference>
<dbReference type="Proteomes" id="UP000308196">
    <property type="component" value="Chromosome"/>
</dbReference>
<dbReference type="SUPFAM" id="SSF52821">
    <property type="entry name" value="Rhodanese/Cell cycle control phosphatase"/>
    <property type="match status" value="2"/>
</dbReference>
<dbReference type="InterPro" id="IPR001763">
    <property type="entry name" value="Rhodanese-like_dom"/>
</dbReference>
<evidence type="ECO:0000259" key="3">
    <source>
        <dbReference type="PROSITE" id="PS50206"/>
    </source>
</evidence>
<dbReference type="GO" id="GO:0004792">
    <property type="term" value="F:thiosulfate-cyanide sulfurtransferase activity"/>
    <property type="evidence" value="ECO:0007669"/>
    <property type="project" value="TreeGrafter"/>
</dbReference>
<dbReference type="SMART" id="SM00450">
    <property type="entry name" value="RHOD"/>
    <property type="match status" value="2"/>
</dbReference>
<sequence>MDRLFVFNGLLCKFVSISVIVMSFKSALISPAELQEALTKNDHLILLDCTIDKVGQSLKDAPLELLPNSLFFDIEGKFSDPASKLPHTLVSEQVFQRGVRALGVDQDSTVVLYDRWGIYSSPRGWWMFKVMGFNQVYILNGGLPAWKEAKYPLVNSYQENIKNGNFEAHFQKNLYADKEYILAHYRSSEVSIFDARSKGRFNGLVAEPRKGLNGGHIPHSRNLPFEEVLDGVCYKDVAELKRQFEHFNTMEKEHVFTCGSGITASILAFACYLSGQHNIRVYDGSWSEWGREELNLPTEK</sequence>
<dbReference type="Pfam" id="PF00581">
    <property type="entry name" value="Rhodanese"/>
    <property type="match status" value="2"/>
</dbReference>
<proteinExistence type="predicted"/>
<accession>A0A4U9V903</accession>
<dbReference type="AlphaFoldDB" id="A0A4U9V903"/>
<dbReference type="EMBL" id="LR590484">
    <property type="protein sequence ID" value="VTR42423.1"/>
    <property type="molecule type" value="Genomic_DNA"/>
</dbReference>
<dbReference type="KEGG" id="stha:NCTC11429_02695"/>
<dbReference type="PROSITE" id="PS50206">
    <property type="entry name" value="RHODANESE_3"/>
    <property type="match status" value="2"/>
</dbReference>
<feature type="domain" description="Rhodanese" evidence="3">
    <location>
        <begin position="66"/>
        <end position="155"/>
    </location>
</feature>
<dbReference type="InterPro" id="IPR036873">
    <property type="entry name" value="Rhodanese-like_dom_sf"/>
</dbReference>
<organism evidence="4 5">
    <name type="scientific">Sphingobacterium thalpophilum</name>
    <dbReference type="NCBI Taxonomy" id="259"/>
    <lineage>
        <taxon>Bacteria</taxon>
        <taxon>Pseudomonadati</taxon>
        <taxon>Bacteroidota</taxon>
        <taxon>Sphingobacteriia</taxon>
        <taxon>Sphingobacteriales</taxon>
        <taxon>Sphingobacteriaceae</taxon>
        <taxon>Sphingobacterium</taxon>
    </lineage>
</organism>
<keyword evidence="4" id="KW-0670">Pyruvate</keyword>
<dbReference type="Gene3D" id="3.40.250.10">
    <property type="entry name" value="Rhodanese-like domain"/>
    <property type="match status" value="2"/>
</dbReference>
<name>A0A4U9V903_9SPHI</name>
<evidence type="ECO:0000313" key="5">
    <source>
        <dbReference type="Proteomes" id="UP000308196"/>
    </source>
</evidence>
<feature type="domain" description="Rhodanese" evidence="3">
    <location>
        <begin position="186"/>
        <end position="298"/>
    </location>
</feature>
<dbReference type="CDD" id="cd01448">
    <property type="entry name" value="TST_Repeat_1"/>
    <property type="match status" value="1"/>
</dbReference>
<dbReference type="PANTHER" id="PTHR11364">
    <property type="entry name" value="THIOSULFATE SULFERTANSFERASE"/>
    <property type="match status" value="1"/>
</dbReference>
<gene>
    <name evidence="4" type="primary">sseA</name>
    <name evidence="4" type="ORF">NCTC11429_02695</name>
</gene>
<reference evidence="4 5" key="1">
    <citation type="submission" date="2019-05" db="EMBL/GenBank/DDBJ databases">
        <authorList>
            <consortium name="Pathogen Informatics"/>
        </authorList>
    </citation>
    <scope>NUCLEOTIDE SEQUENCE [LARGE SCALE GENOMIC DNA]</scope>
    <source>
        <strain evidence="4 5">NCTC11429</strain>
    </source>
</reference>
<dbReference type="EC" id="2.8.1.2" evidence="4"/>
<evidence type="ECO:0000256" key="1">
    <source>
        <dbReference type="ARBA" id="ARBA00022679"/>
    </source>
</evidence>
<evidence type="ECO:0000256" key="2">
    <source>
        <dbReference type="ARBA" id="ARBA00022737"/>
    </source>
</evidence>
<dbReference type="STRING" id="1123265.GCA_000686625_02133"/>